<accession>A0ABU7RKS3</accession>
<evidence type="ECO:0000256" key="2">
    <source>
        <dbReference type="ARBA" id="ARBA00023315"/>
    </source>
</evidence>
<evidence type="ECO:0000313" key="4">
    <source>
        <dbReference type="EMBL" id="MEE6257044.1"/>
    </source>
</evidence>
<dbReference type="Gene3D" id="3.40.630.30">
    <property type="match status" value="1"/>
</dbReference>
<sequence length="148" mass="16522">MTIRIRTVERRDAARVAELLGQLGYPTAAIEAGERLDYWLTDPASLLVGADEDGLLVGVAALHVIPVLEITGRFGRLVALVVDERRRGAGVGRLLVEEVERRARQAGCLFMEVTSSRHRDAAHRFYQGLGYEETSARKARFTRFLDQD</sequence>
<protein>
    <submittedName>
        <fullName evidence="4">GNAT family N-acetyltransferase</fullName>
    </submittedName>
</protein>
<feature type="domain" description="N-acetyltransferase" evidence="3">
    <location>
        <begin position="3"/>
        <end position="148"/>
    </location>
</feature>
<dbReference type="Proteomes" id="UP001332243">
    <property type="component" value="Unassembled WGS sequence"/>
</dbReference>
<name>A0ABU7RKS3_9ACTN</name>
<dbReference type="EMBL" id="JAZGQK010000001">
    <property type="protein sequence ID" value="MEE6257044.1"/>
    <property type="molecule type" value="Genomic_DNA"/>
</dbReference>
<proteinExistence type="predicted"/>
<evidence type="ECO:0000256" key="1">
    <source>
        <dbReference type="ARBA" id="ARBA00022679"/>
    </source>
</evidence>
<dbReference type="Pfam" id="PF00583">
    <property type="entry name" value="Acetyltransf_1"/>
    <property type="match status" value="1"/>
</dbReference>
<evidence type="ECO:0000259" key="3">
    <source>
        <dbReference type="PROSITE" id="PS51186"/>
    </source>
</evidence>
<dbReference type="CDD" id="cd04301">
    <property type="entry name" value="NAT_SF"/>
    <property type="match status" value="1"/>
</dbReference>
<dbReference type="InterPro" id="IPR050832">
    <property type="entry name" value="Bact_Acetyltransf"/>
</dbReference>
<dbReference type="RefSeq" id="WP_331212149.1">
    <property type="nucleotide sequence ID" value="NZ_JAZGQK010000001.1"/>
</dbReference>
<dbReference type="InterPro" id="IPR000182">
    <property type="entry name" value="GNAT_dom"/>
</dbReference>
<gene>
    <name evidence="4" type="ORF">V1633_00890</name>
</gene>
<keyword evidence="1" id="KW-0808">Transferase</keyword>
<comment type="caution">
    <text evidence="4">The sequence shown here is derived from an EMBL/GenBank/DDBJ whole genome shotgun (WGS) entry which is preliminary data.</text>
</comment>
<organism evidence="4 5">
    <name type="scientific">Plantactinospora sonchi</name>
    <dbReference type="NCBI Taxonomy" id="1544735"/>
    <lineage>
        <taxon>Bacteria</taxon>
        <taxon>Bacillati</taxon>
        <taxon>Actinomycetota</taxon>
        <taxon>Actinomycetes</taxon>
        <taxon>Micromonosporales</taxon>
        <taxon>Micromonosporaceae</taxon>
        <taxon>Plantactinospora</taxon>
    </lineage>
</organism>
<evidence type="ECO:0000313" key="5">
    <source>
        <dbReference type="Proteomes" id="UP001332243"/>
    </source>
</evidence>
<dbReference type="SUPFAM" id="SSF55729">
    <property type="entry name" value="Acyl-CoA N-acyltransferases (Nat)"/>
    <property type="match status" value="1"/>
</dbReference>
<reference evidence="4 5" key="1">
    <citation type="submission" date="2024-01" db="EMBL/GenBank/DDBJ databases">
        <title>Genome insights into Plantactinospora sonchi sp. nov.</title>
        <authorList>
            <person name="Wang L."/>
        </authorList>
    </citation>
    <scope>NUCLEOTIDE SEQUENCE [LARGE SCALE GENOMIC DNA]</scope>
    <source>
        <strain evidence="4 5">NEAU-QY2</strain>
    </source>
</reference>
<keyword evidence="5" id="KW-1185">Reference proteome</keyword>
<dbReference type="PANTHER" id="PTHR43877">
    <property type="entry name" value="AMINOALKYLPHOSPHONATE N-ACETYLTRANSFERASE-RELATED-RELATED"/>
    <property type="match status" value="1"/>
</dbReference>
<dbReference type="PROSITE" id="PS51186">
    <property type="entry name" value="GNAT"/>
    <property type="match status" value="1"/>
</dbReference>
<dbReference type="InterPro" id="IPR016181">
    <property type="entry name" value="Acyl_CoA_acyltransferase"/>
</dbReference>
<keyword evidence="2" id="KW-0012">Acyltransferase</keyword>